<evidence type="ECO:0000313" key="1">
    <source>
        <dbReference type="EMBL" id="MBF0596909.1"/>
    </source>
</evidence>
<sequence>MNTKIESILQLNSDLEKYRNEHLYILSIENKIEFLGEQSHYIELEKNKIKLIDKNQYRFDLIEKYKKGIYDILSFDFNQQSDQGISLNKIGLKFISFYYELKRSFTENTYNIQAEKQNELNFFYNQVGKDLGIKKIENLFPIDKSITTHNIENEYYNELIKEWKYGNNLTFSKNIYSSEVEYLANRILINKKDMESFLNKLVELNDRYDEKNDDLKFTNIYLYFKEKDEYLKRHSVKPYKALIEKLFNYKIKREQLRNDHFDENKLDRL</sequence>
<dbReference type="RefSeq" id="WP_194182461.1">
    <property type="nucleotide sequence ID" value="NZ_JADGIK010000003.1"/>
</dbReference>
<organism evidence="1 2">
    <name type="scientific">Faecalibacter rhinopitheci</name>
    <dbReference type="NCBI Taxonomy" id="2779678"/>
    <lineage>
        <taxon>Bacteria</taxon>
        <taxon>Pseudomonadati</taxon>
        <taxon>Bacteroidota</taxon>
        <taxon>Flavobacteriia</taxon>
        <taxon>Flavobacteriales</taxon>
        <taxon>Weeksellaceae</taxon>
        <taxon>Faecalibacter</taxon>
    </lineage>
</organism>
<dbReference type="Proteomes" id="UP000608754">
    <property type="component" value="Unassembled WGS sequence"/>
</dbReference>
<comment type="caution">
    <text evidence="1">The sequence shown here is derived from an EMBL/GenBank/DDBJ whole genome shotgun (WGS) entry which is preliminary data.</text>
</comment>
<dbReference type="EMBL" id="JADGIK010000003">
    <property type="protein sequence ID" value="MBF0596909.1"/>
    <property type="molecule type" value="Genomic_DNA"/>
</dbReference>
<evidence type="ECO:0000313" key="2">
    <source>
        <dbReference type="Proteomes" id="UP000608754"/>
    </source>
</evidence>
<reference evidence="1" key="1">
    <citation type="submission" date="2020-10" db="EMBL/GenBank/DDBJ databases">
        <authorList>
            <person name="Lu T."/>
            <person name="Wang Q."/>
            <person name="Han X."/>
        </authorList>
    </citation>
    <scope>NUCLEOTIDE SEQUENCE</scope>
    <source>
        <strain evidence="1">WQ 117</strain>
    </source>
</reference>
<keyword evidence="2" id="KW-1185">Reference proteome</keyword>
<gene>
    <name evidence="1" type="ORF">IM532_05520</name>
</gene>
<name>A0A8J7FPE8_9FLAO</name>
<protein>
    <submittedName>
        <fullName evidence="1">Uncharacterized protein</fullName>
    </submittedName>
</protein>
<dbReference type="AlphaFoldDB" id="A0A8J7FPE8"/>
<accession>A0A8J7FPE8</accession>
<proteinExistence type="predicted"/>